<feature type="chain" id="PRO_5045168381" evidence="3">
    <location>
        <begin position="21"/>
        <end position="403"/>
    </location>
</feature>
<proteinExistence type="predicted"/>
<dbReference type="EMBL" id="JAHVHP010000002">
    <property type="protein sequence ID" value="MBY5951427.1"/>
    <property type="molecule type" value="Genomic_DNA"/>
</dbReference>
<keyword evidence="2" id="KW-0472">Membrane</keyword>
<dbReference type="Pfam" id="PF01103">
    <property type="entry name" value="Omp85"/>
    <property type="match status" value="1"/>
</dbReference>
<accession>A0ABS7N541</accession>
<comment type="caution">
    <text evidence="5">The sequence shown here is derived from an EMBL/GenBank/DDBJ whole genome shotgun (WGS) entry which is preliminary data.</text>
</comment>
<dbReference type="Gene3D" id="2.40.160.50">
    <property type="entry name" value="membrane protein fhac: a member of the omp85/tpsb transporter family"/>
    <property type="match status" value="1"/>
</dbReference>
<protein>
    <submittedName>
        <fullName evidence="5">Outer membrane protein assembly factor</fullName>
    </submittedName>
</protein>
<evidence type="ECO:0000256" key="3">
    <source>
        <dbReference type="SAM" id="SignalP"/>
    </source>
</evidence>
<sequence length="403" mass="46409">MKYTLLAWFCLLFFCRSGFGQEPVQYTPNKINQFKFVPLPAIGSNPANGWMFGLAPSATWYMGDPQTTKLSNLVGNILYTTKKQWIFSVRSNIFLNENDWILVGDWRYFITSQPTFGLGSSSPNEASQDPYFREPPGVLWGEQQMNFRLLRFYETVLKRISDSNFYLGIGYHLDIHSRIENFLDEPISAPEEVFTHNAYNLSNGFDTESYALSGLTLNAVYENRDVPVSPYERNFALISYKVNPTFLGSDQSSSTLLLDYRHYFNLSERRKRHLIGFWAYGNFLVSGKLPYMNLPALTWDMFGRTGRGYAQGRFRGESMLYSEVEYRFPLQKNKETFGGTLFLNANSFGNEFNQENLLNQVNLGYGLGLRVMINEKNRTTITIDYGFGREGNSGFYLNINESF</sequence>
<dbReference type="Proteomes" id="UP000766609">
    <property type="component" value="Unassembled WGS sequence"/>
</dbReference>
<evidence type="ECO:0000259" key="4">
    <source>
        <dbReference type="Pfam" id="PF01103"/>
    </source>
</evidence>
<dbReference type="RefSeq" id="WP_222584108.1">
    <property type="nucleotide sequence ID" value="NZ_JAHVHP010000002.1"/>
</dbReference>
<dbReference type="InterPro" id="IPR000184">
    <property type="entry name" value="Bac_surfAg_D15"/>
</dbReference>
<evidence type="ECO:0000313" key="5">
    <source>
        <dbReference type="EMBL" id="MBY5951427.1"/>
    </source>
</evidence>
<gene>
    <name evidence="5" type="ORF">KUV23_10610</name>
</gene>
<feature type="signal peptide" evidence="3">
    <location>
        <begin position="1"/>
        <end position="20"/>
    </location>
</feature>
<evidence type="ECO:0000256" key="1">
    <source>
        <dbReference type="ARBA" id="ARBA00004370"/>
    </source>
</evidence>
<reference evidence="5 6" key="1">
    <citation type="submission" date="2021-06" db="EMBL/GenBank/DDBJ databases">
        <title>44 bacteria genomes isolated from Dapeng, Shenzhen.</title>
        <authorList>
            <person name="Zheng W."/>
            <person name="Yu S."/>
            <person name="Huang Y."/>
        </authorList>
    </citation>
    <scope>NUCLEOTIDE SEQUENCE [LARGE SCALE GENOMIC DNA]</scope>
    <source>
        <strain evidence="5 6">DP5N14-6</strain>
    </source>
</reference>
<keyword evidence="3" id="KW-0732">Signal</keyword>
<feature type="domain" description="Bacterial surface antigen (D15)" evidence="4">
    <location>
        <begin position="203"/>
        <end position="403"/>
    </location>
</feature>
<organism evidence="5 6">
    <name type="scientific">Algoriphagus marincola</name>
    <dbReference type="NCBI Taxonomy" id="264027"/>
    <lineage>
        <taxon>Bacteria</taxon>
        <taxon>Pseudomonadati</taxon>
        <taxon>Bacteroidota</taxon>
        <taxon>Cytophagia</taxon>
        <taxon>Cytophagales</taxon>
        <taxon>Cyclobacteriaceae</taxon>
        <taxon>Algoriphagus</taxon>
    </lineage>
</organism>
<keyword evidence="6" id="KW-1185">Reference proteome</keyword>
<comment type="subcellular location">
    <subcellularLocation>
        <location evidence="1">Membrane</location>
    </subcellularLocation>
</comment>
<evidence type="ECO:0000313" key="6">
    <source>
        <dbReference type="Proteomes" id="UP000766609"/>
    </source>
</evidence>
<evidence type="ECO:0000256" key="2">
    <source>
        <dbReference type="ARBA" id="ARBA00023136"/>
    </source>
</evidence>
<name>A0ABS7N541_9BACT</name>